<dbReference type="KEGG" id="samy:DB32_001877"/>
<dbReference type="InterPro" id="IPR050807">
    <property type="entry name" value="TransReg_Diox_bact_type"/>
</dbReference>
<feature type="region of interest" description="Disordered" evidence="4">
    <location>
        <begin position="97"/>
        <end position="126"/>
    </location>
</feature>
<dbReference type="SUPFAM" id="SSF51182">
    <property type="entry name" value="RmlC-like cupins"/>
    <property type="match status" value="1"/>
</dbReference>
<dbReference type="SMART" id="SM00530">
    <property type="entry name" value="HTH_XRE"/>
    <property type="match status" value="1"/>
</dbReference>
<dbReference type="SUPFAM" id="SSF47413">
    <property type="entry name" value="lambda repressor-like DNA-binding domains"/>
    <property type="match status" value="1"/>
</dbReference>
<dbReference type="InterPro" id="IPR011051">
    <property type="entry name" value="RmlC_Cupin_sf"/>
</dbReference>
<dbReference type="GO" id="GO:0003700">
    <property type="term" value="F:DNA-binding transcription factor activity"/>
    <property type="evidence" value="ECO:0007669"/>
    <property type="project" value="TreeGrafter"/>
</dbReference>
<dbReference type="AlphaFoldDB" id="A0A0F6YHJ8"/>
<evidence type="ECO:0000256" key="3">
    <source>
        <dbReference type="ARBA" id="ARBA00023163"/>
    </source>
</evidence>
<dbReference type="Gene3D" id="1.10.260.40">
    <property type="entry name" value="lambda repressor-like DNA-binding domains"/>
    <property type="match status" value="1"/>
</dbReference>
<dbReference type="InterPro" id="IPR014710">
    <property type="entry name" value="RmlC-like_jellyroll"/>
</dbReference>
<evidence type="ECO:0000259" key="5">
    <source>
        <dbReference type="PROSITE" id="PS50943"/>
    </source>
</evidence>
<keyword evidence="3" id="KW-0804">Transcription</keyword>
<reference evidence="6 7" key="1">
    <citation type="submission" date="2015-03" db="EMBL/GenBank/DDBJ databases">
        <title>Genome assembly of Sandaracinus amylolyticus DSM 53668.</title>
        <authorList>
            <person name="Sharma G."/>
            <person name="Subramanian S."/>
        </authorList>
    </citation>
    <scope>NUCLEOTIDE SEQUENCE [LARGE SCALE GENOMIC DNA]</scope>
    <source>
        <strain evidence="6 7">DSM 53668</strain>
    </source>
</reference>
<organism evidence="6 7">
    <name type="scientific">Sandaracinus amylolyticus</name>
    <dbReference type="NCBI Taxonomy" id="927083"/>
    <lineage>
        <taxon>Bacteria</taxon>
        <taxon>Pseudomonadati</taxon>
        <taxon>Myxococcota</taxon>
        <taxon>Polyangia</taxon>
        <taxon>Polyangiales</taxon>
        <taxon>Sandaracinaceae</taxon>
        <taxon>Sandaracinus</taxon>
    </lineage>
</organism>
<keyword evidence="2" id="KW-0238">DNA-binding</keyword>
<evidence type="ECO:0000256" key="1">
    <source>
        <dbReference type="ARBA" id="ARBA00023015"/>
    </source>
</evidence>
<dbReference type="GO" id="GO:0003677">
    <property type="term" value="F:DNA binding"/>
    <property type="evidence" value="ECO:0007669"/>
    <property type="project" value="UniProtKB-KW"/>
</dbReference>
<evidence type="ECO:0000313" key="6">
    <source>
        <dbReference type="EMBL" id="AKF04728.1"/>
    </source>
</evidence>
<dbReference type="PANTHER" id="PTHR46797">
    <property type="entry name" value="HTH-TYPE TRANSCRIPTIONAL REGULATOR"/>
    <property type="match status" value="1"/>
</dbReference>
<dbReference type="GO" id="GO:0005829">
    <property type="term" value="C:cytosol"/>
    <property type="evidence" value="ECO:0007669"/>
    <property type="project" value="TreeGrafter"/>
</dbReference>
<protein>
    <recommendedName>
        <fullName evidence="5">HTH cro/C1-type domain-containing protein</fullName>
    </recommendedName>
</protein>
<dbReference type="InterPro" id="IPR001387">
    <property type="entry name" value="Cro/C1-type_HTH"/>
</dbReference>
<dbReference type="Gene3D" id="2.60.120.10">
    <property type="entry name" value="Jelly Rolls"/>
    <property type="match status" value="1"/>
</dbReference>
<evidence type="ECO:0000256" key="4">
    <source>
        <dbReference type="SAM" id="MobiDB-lite"/>
    </source>
</evidence>
<dbReference type="InterPro" id="IPR013096">
    <property type="entry name" value="Cupin_2"/>
</dbReference>
<evidence type="ECO:0000256" key="2">
    <source>
        <dbReference type="ARBA" id="ARBA00023125"/>
    </source>
</evidence>
<sequence>MRHDLHRQRFLGRLPSRPDQLAPVGLHVERLFEVRFEDVERVRPVLEREAARPCVPQRVVGQREAELLVELAPRRAPRVLAALHVPAGQRVRRAIARSDQQDLPAEPQRDERAVGLGPADEPIRAQREVRGAVDHADGRVDELAHGMAPRIDARYRFVEIADHVNGAEPRPRTLRAMARGPVDVMSLSAVLAENVRQLRAARGLTQAQLAKSAGVPRATWANLESGEANPTLHVISAVSRALGVSLEELLSAPRAACVLHPRETLPTKKRGTVTVRNLLPDPLPGSNIDRIELPPGARMTGIPHTPGTREYLTVERGAIVLAAAGERFTLREGDVLAFRGDQRHSYANPSTHETAIGYSVVILVDA</sequence>
<keyword evidence="1" id="KW-0805">Transcription regulation</keyword>
<dbReference type="PROSITE" id="PS50943">
    <property type="entry name" value="HTH_CROC1"/>
    <property type="match status" value="1"/>
</dbReference>
<dbReference type="CDD" id="cd02209">
    <property type="entry name" value="cupin_XRE_C"/>
    <property type="match status" value="1"/>
</dbReference>
<dbReference type="CDD" id="cd00093">
    <property type="entry name" value="HTH_XRE"/>
    <property type="match status" value="1"/>
</dbReference>
<gene>
    <name evidence="6" type="ORF">DB32_001877</name>
</gene>
<feature type="domain" description="HTH cro/C1-type" evidence="5">
    <location>
        <begin position="195"/>
        <end position="249"/>
    </location>
</feature>
<keyword evidence="7" id="KW-1185">Reference proteome</keyword>
<proteinExistence type="predicted"/>
<dbReference type="EMBL" id="CP011125">
    <property type="protein sequence ID" value="AKF04728.1"/>
    <property type="molecule type" value="Genomic_DNA"/>
</dbReference>
<dbReference type="PANTHER" id="PTHR46797:SF23">
    <property type="entry name" value="HTH-TYPE TRANSCRIPTIONAL REGULATOR SUTR"/>
    <property type="match status" value="1"/>
</dbReference>
<dbReference type="InterPro" id="IPR010982">
    <property type="entry name" value="Lambda_DNA-bd_dom_sf"/>
</dbReference>
<dbReference type="STRING" id="927083.DB32_001877"/>
<dbReference type="Pfam" id="PF01381">
    <property type="entry name" value="HTH_3"/>
    <property type="match status" value="1"/>
</dbReference>
<evidence type="ECO:0000313" key="7">
    <source>
        <dbReference type="Proteomes" id="UP000034883"/>
    </source>
</evidence>
<dbReference type="Pfam" id="PF07883">
    <property type="entry name" value="Cupin_2"/>
    <property type="match status" value="1"/>
</dbReference>
<name>A0A0F6YHJ8_9BACT</name>
<accession>A0A0F6YHJ8</accession>
<dbReference type="Proteomes" id="UP000034883">
    <property type="component" value="Chromosome"/>
</dbReference>